<reference evidence="2 3" key="1">
    <citation type="submission" date="2020-01" db="EMBL/GenBank/DDBJ databases">
        <title>Draft Genome Analysis of Muricauda sp. HICW Isolated from coastal seawater of PR China.</title>
        <authorList>
            <person name="Chen M.-X."/>
        </authorList>
    </citation>
    <scope>NUCLEOTIDE SEQUENCE [LARGE SCALE GENOMIC DNA]</scope>
    <source>
        <strain evidence="2 3">HICW</strain>
    </source>
</reference>
<name>A0A850NGG6_9FLAO</name>
<evidence type="ECO:0000313" key="3">
    <source>
        <dbReference type="Proteomes" id="UP000558089"/>
    </source>
</evidence>
<feature type="signal peptide" evidence="1">
    <location>
        <begin position="1"/>
        <end position="20"/>
    </location>
</feature>
<evidence type="ECO:0000313" key="2">
    <source>
        <dbReference type="EMBL" id="NVN17535.1"/>
    </source>
</evidence>
<dbReference type="AlphaFoldDB" id="A0A850NGG6"/>
<comment type="caution">
    <text evidence="2">The sequence shown here is derived from an EMBL/GenBank/DDBJ whole genome shotgun (WGS) entry which is preliminary data.</text>
</comment>
<dbReference type="SUPFAM" id="SSF101908">
    <property type="entry name" value="Putative isomerase YbhE"/>
    <property type="match status" value="1"/>
</dbReference>
<protein>
    <recommendedName>
        <fullName evidence="4">LVIVD repeat-containing protein</fullName>
    </recommendedName>
</protein>
<evidence type="ECO:0000256" key="1">
    <source>
        <dbReference type="SAM" id="SignalP"/>
    </source>
</evidence>
<keyword evidence="3" id="KW-1185">Reference proteome</keyword>
<accession>A0A850NGG6</accession>
<sequence>MKTKLLLLLCINFLLFTSCSDDDANGKYEEYLVARPLTMNRTEFANSVDVIAPRPVEESGKVYTYQDYIFINDKYRGVHVIDNSNPNQPVKVAFIQIPGNVDISVKSDFLYADSLMDLVILDISDLDNITIVNRLENVLQDYVVAPFEADLVDYGDYSYNSEDIVIGWEMVSERMSEEQYQSRFGDFGMAFAEVANDASGGTGQGGSLARFKIVEEYLYAVDSHNINIFNISDLDNPQVLDDVHAGFDIETIFNRDNYLFLGSMRGMYIYDISSPATPTFVSEFQHGTACDPVVVDGDYAYVTLRGGNMCGATESGLYIVDISNIENPELAITYPMKGPYGLGIKDEKIFICDGDSGLKVYDKTDINDLIELNHFEDIVTYDVIPMENYLIMVGDGILYQYEYLDGGIKLISQIGLN</sequence>
<organism evidence="2 3">
    <name type="scientific">Flagellimonas chongwuensis</name>
    <dbReference type="NCBI Taxonomy" id="2697365"/>
    <lineage>
        <taxon>Bacteria</taxon>
        <taxon>Pseudomonadati</taxon>
        <taxon>Bacteroidota</taxon>
        <taxon>Flavobacteriia</taxon>
        <taxon>Flavobacteriales</taxon>
        <taxon>Flavobacteriaceae</taxon>
        <taxon>Flagellimonas</taxon>
    </lineage>
</organism>
<dbReference type="PROSITE" id="PS51257">
    <property type="entry name" value="PROKAR_LIPOPROTEIN"/>
    <property type="match status" value="1"/>
</dbReference>
<dbReference type="Proteomes" id="UP000558089">
    <property type="component" value="Unassembled WGS sequence"/>
</dbReference>
<proteinExistence type="predicted"/>
<dbReference type="RefSeq" id="WP_176619418.1">
    <property type="nucleotide sequence ID" value="NZ_WYET01000001.1"/>
</dbReference>
<gene>
    <name evidence="2" type="ORF">GUA46_04205</name>
</gene>
<keyword evidence="1" id="KW-0732">Signal</keyword>
<dbReference type="Pfam" id="PF08309">
    <property type="entry name" value="LVIVD"/>
    <property type="match status" value="4"/>
</dbReference>
<evidence type="ECO:0008006" key="4">
    <source>
        <dbReference type="Google" id="ProtNLM"/>
    </source>
</evidence>
<dbReference type="EMBL" id="WYET01000001">
    <property type="protein sequence ID" value="NVN17535.1"/>
    <property type="molecule type" value="Genomic_DNA"/>
</dbReference>
<dbReference type="InterPro" id="IPR013211">
    <property type="entry name" value="LVIVD"/>
</dbReference>
<feature type="chain" id="PRO_5032817514" description="LVIVD repeat-containing protein" evidence="1">
    <location>
        <begin position="21"/>
        <end position="417"/>
    </location>
</feature>